<comment type="caution">
    <text evidence="3">The sequence shown here is derived from an EMBL/GenBank/DDBJ whole genome shotgun (WGS) entry which is preliminary data.</text>
</comment>
<organism evidence="3 4">
    <name type="scientific">Prorocentrum cordatum</name>
    <dbReference type="NCBI Taxonomy" id="2364126"/>
    <lineage>
        <taxon>Eukaryota</taxon>
        <taxon>Sar</taxon>
        <taxon>Alveolata</taxon>
        <taxon>Dinophyceae</taxon>
        <taxon>Prorocentrales</taxon>
        <taxon>Prorocentraceae</taxon>
        <taxon>Prorocentrum</taxon>
    </lineage>
</organism>
<evidence type="ECO:0000256" key="1">
    <source>
        <dbReference type="SAM" id="MobiDB-lite"/>
    </source>
</evidence>
<sequence>MIFRAWAWLAVVAARAVLPLVVKPERRSLLGTAEFTTGRAVDLVPGEPQSTNLPGTGASGNGSRKHGQTGRSGKLSRAKPLLRIQGNISRGHPVNLVEGFGFHKQLGGSFSLMCTVMMAKVNPWQRISEI</sequence>
<feature type="region of interest" description="Disordered" evidence="1">
    <location>
        <begin position="43"/>
        <end position="76"/>
    </location>
</feature>
<keyword evidence="2" id="KW-0732">Signal</keyword>
<evidence type="ECO:0008006" key="5">
    <source>
        <dbReference type="Google" id="ProtNLM"/>
    </source>
</evidence>
<feature type="signal peptide" evidence="2">
    <location>
        <begin position="1"/>
        <end position="16"/>
    </location>
</feature>
<gene>
    <name evidence="3" type="ORF">PCOR1329_LOCUS49477</name>
</gene>
<proteinExistence type="predicted"/>
<dbReference type="Proteomes" id="UP001189429">
    <property type="component" value="Unassembled WGS sequence"/>
</dbReference>
<feature type="chain" id="PRO_5046177265" description="Secreted protein" evidence="2">
    <location>
        <begin position="17"/>
        <end position="130"/>
    </location>
</feature>
<dbReference type="EMBL" id="CAUYUJ010015989">
    <property type="protein sequence ID" value="CAK0860538.1"/>
    <property type="molecule type" value="Genomic_DNA"/>
</dbReference>
<evidence type="ECO:0000313" key="3">
    <source>
        <dbReference type="EMBL" id="CAK0860538.1"/>
    </source>
</evidence>
<evidence type="ECO:0000256" key="2">
    <source>
        <dbReference type="SAM" id="SignalP"/>
    </source>
</evidence>
<name>A0ABN9UMZ8_9DINO</name>
<accession>A0ABN9UMZ8</accession>
<keyword evidence="4" id="KW-1185">Reference proteome</keyword>
<reference evidence="3" key="1">
    <citation type="submission" date="2023-10" db="EMBL/GenBank/DDBJ databases">
        <authorList>
            <person name="Chen Y."/>
            <person name="Shah S."/>
            <person name="Dougan E. K."/>
            <person name="Thang M."/>
            <person name="Chan C."/>
        </authorList>
    </citation>
    <scope>NUCLEOTIDE SEQUENCE [LARGE SCALE GENOMIC DNA]</scope>
</reference>
<evidence type="ECO:0000313" key="4">
    <source>
        <dbReference type="Proteomes" id="UP001189429"/>
    </source>
</evidence>
<protein>
    <recommendedName>
        <fullName evidence="5">Secreted protein</fullName>
    </recommendedName>
</protein>